<evidence type="ECO:0000256" key="5">
    <source>
        <dbReference type="ARBA" id="ARBA00023136"/>
    </source>
</evidence>
<feature type="transmembrane region" description="Helical" evidence="7">
    <location>
        <begin position="708"/>
        <end position="730"/>
    </location>
</feature>
<dbReference type="Pfam" id="PF02687">
    <property type="entry name" value="FtsX"/>
    <property type="match status" value="2"/>
</dbReference>
<evidence type="ECO:0000256" key="2">
    <source>
        <dbReference type="ARBA" id="ARBA00022475"/>
    </source>
</evidence>
<comment type="subcellular location">
    <subcellularLocation>
        <location evidence="1">Cell membrane</location>
        <topology evidence="1">Multi-pass membrane protein</topology>
    </subcellularLocation>
</comment>
<dbReference type="InterPro" id="IPR003838">
    <property type="entry name" value="ABC3_permease_C"/>
</dbReference>
<feature type="domain" description="ABC3 transporter permease C-terminal" evidence="8">
    <location>
        <begin position="709"/>
        <end position="825"/>
    </location>
</feature>
<evidence type="ECO:0000256" key="4">
    <source>
        <dbReference type="ARBA" id="ARBA00022989"/>
    </source>
</evidence>
<evidence type="ECO:0000256" key="7">
    <source>
        <dbReference type="SAM" id="Phobius"/>
    </source>
</evidence>
<dbReference type="RefSeq" id="WP_209905206.1">
    <property type="nucleotide sequence ID" value="NZ_JAGIOD010000002.1"/>
</dbReference>
<evidence type="ECO:0000256" key="1">
    <source>
        <dbReference type="ARBA" id="ARBA00004651"/>
    </source>
</evidence>
<feature type="domain" description="ABC3 transporter permease C-terminal" evidence="8">
    <location>
        <begin position="263"/>
        <end position="384"/>
    </location>
</feature>
<feature type="transmembrane region" description="Helical" evidence="7">
    <location>
        <begin position="751"/>
        <end position="784"/>
    </location>
</feature>
<dbReference type="PANTHER" id="PTHR30572">
    <property type="entry name" value="MEMBRANE COMPONENT OF TRANSPORTER-RELATED"/>
    <property type="match status" value="1"/>
</dbReference>
<feature type="transmembrane region" description="Helical" evidence="7">
    <location>
        <begin position="430"/>
        <end position="452"/>
    </location>
</feature>
<keyword evidence="3 7" id="KW-0812">Transmembrane</keyword>
<comment type="caution">
    <text evidence="9">The sequence shown here is derived from an EMBL/GenBank/DDBJ whole genome shotgun (WGS) entry which is preliminary data.</text>
</comment>
<dbReference type="InterPro" id="IPR050250">
    <property type="entry name" value="Macrolide_Exporter_MacB"/>
</dbReference>
<feature type="transmembrane region" description="Helical" evidence="7">
    <location>
        <begin position="403"/>
        <end position="424"/>
    </location>
</feature>
<gene>
    <name evidence="9" type="ORF">JOF43_004337</name>
</gene>
<proteinExistence type="inferred from homology"/>
<dbReference type="EMBL" id="JAGIOD010000002">
    <property type="protein sequence ID" value="MBP2384348.1"/>
    <property type="molecule type" value="Genomic_DNA"/>
</dbReference>
<keyword evidence="5 7" id="KW-0472">Membrane</keyword>
<name>A0ABS4X7K2_9MICO</name>
<accession>A0ABS4X7K2</accession>
<evidence type="ECO:0000259" key="8">
    <source>
        <dbReference type="Pfam" id="PF02687"/>
    </source>
</evidence>
<organism evidence="9 10">
    <name type="scientific">Brachybacterium sacelli</name>
    <dbReference type="NCBI Taxonomy" id="173364"/>
    <lineage>
        <taxon>Bacteria</taxon>
        <taxon>Bacillati</taxon>
        <taxon>Actinomycetota</taxon>
        <taxon>Actinomycetes</taxon>
        <taxon>Micrococcales</taxon>
        <taxon>Dermabacteraceae</taxon>
        <taxon>Brachybacterium</taxon>
    </lineage>
</organism>
<evidence type="ECO:0000256" key="6">
    <source>
        <dbReference type="ARBA" id="ARBA00038076"/>
    </source>
</evidence>
<protein>
    <submittedName>
        <fullName evidence="9">ABC transport system permease protein</fullName>
    </submittedName>
</protein>
<feature type="transmembrane region" description="Helical" evidence="7">
    <location>
        <begin position="796"/>
        <end position="816"/>
    </location>
</feature>
<dbReference type="Proteomes" id="UP001519290">
    <property type="component" value="Unassembled WGS sequence"/>
</dbReference>
<comment type="similarity">
    <text evidence="6">Belongs to the ABC-4 integral membrane protein family.</text>
</comment>
<feature type="transmembrane region" description="Helical" evidence="7">
    <location>
        <begin position="350"/>
        <end position="374"/>
    </location>
</feature>
<feature type="transmembrane region" description="Helical" evidence="7">
    <location>
        <begin position="259"/>
        <end position="284"/>
    </location>
</feature>
<evidence type="ECO:0000313" key="10">
    <source>
        <dbReference type="Proteomes" id="UP001519290"/>
    </source>
</evidence>
<sequence length="833" mass="84408">MKTVLKTTFANLRAHRSRLLLSSLAIVLATAFVAGTFMFTGAMRSALSDTFSQDLGSADVVVTAPDEGEISDEVAADVAQTPGVGEAHHRVARYQPGALYLPSGPVSSATIVSVASTPELGWPQIIEGQLPNEPGETVLDQVTAQRSGLGVGDTVAVGLDGTDSSAQERQTLRIVGLVDPGDGPQYADSSFLGMTTAQVQAITDDRGSAMILATGDDSASAQRLAGHVGSAVGPDYEVVTAEKYASGQVSSGGTASVTMVLLAFAGIALFVAAIVIANTFSILVAQRTREMALLRCVGATRRQVFVSVLAESAMVGLAGSLAGVALGYGLTSLVGTVLSAALTTFPFGTVTLSVPAVVVPLVVGVTVTVAAAVLPARAATRIPPVAALRDQAGHAPRTGRVRIGIATVLVIAGASALAVGGLVMSSTQGFAVVFAGCAAAFIGVLLAAPVLVPPLARLIGAVFARLLGTPGRLAALNAVRNPRRAAATTAALMVGVTLISVLSVGAASTRATVNAQLDETFPVDYMVRAESGIPAEVVAEVRDLPSLSETTVVHSTTTKVQGHEIGITGYHPQQLAAVTSQLPDIADLRPGEVVLYSSLADQLGLEAGDSLELTGSNADTATLTVSAILGHKAAPEAAFVTQRDLARLFPDAPLVGVFAEAAPDAEPAQVSAALDEVAAGHDVTVSGTAETRATYTRTLDSVLGVTTAMLAVAMVIAVLGIANTLTLSVIERTRESGLLRALGLTRGQLRAALAAEAALLALIGTLLGAILGIVFGWAAISSMLGSSFEVVLAVPWLRLAGLTAAAVAAALLAAVLPARRAARTSVVAALADE</sequence>
<reference evidence="9 10" key="1">
    <citation type="submission" date="2021-03" db="EMBL/GenBank/DDBJ databases">
        <title>Sequencing the genomes of 1000 actinobacteria strains.</title>
        <authorList>
            <person name="Klenk H.-P."/>
        </authorList>
    </citation>
    <scope>NUCLEOTIDE SEQUENCE [LARGE SCALE GENOMIC DNA]</scope>
    <source>
        <strain evidence="9 10">DSM 14566</strain>
    </source>
</reference>
<dbReference type="PANTHER" id="PTHR30572:SF4">
    <property type="entry name" value="ABC TRANSPORTER PERMEASE YTRF"/>
    <property type="match status" value="1"/>
</dbReference>
<feature type="transmembrane region" description="Helical" evidence="7">
    <location>
        <begin position="485"/>
        <end position="507"/>
    </location>
</feature>
<keyword evidence="4 7" id="KW-1133">Transmembrane helix</keyword>
<feature type="transmembrane region" description="Helical" evidence="7">
    <location>
        <begin position="304"/>
        <end position="330"/>
    </location>
</feature>
<evidence type="ECO:0000256" key="3">
    <source>
        <dbReference type="ARBA" id="ARBA00022692"/>
    </source>
</evidence>
<keyword evidence="10" id="KW-1185">Reference proteome</keyword>
<keyword evidence="2" id="KW-1003">Cell membrane</keyword>
<evidence type="ECO:0000313" key="9">
    <source>
        <dbReference type="EMBL" id="MBP2384348.1"/>
    </source>
</evidence>